<name>C0EJA5_9FIRM</name>
<evidence type="ECO:0000313" key="2">
    <source>
        <dbReference type="Proteomes" id="UP000003340"/>
    </source>
</evidence>
<dbReference type="PANTHER" id="PTHR32305">
    <property type="match status" value="1"/>
</dbReference>
<comment type="caution">
    <text evidence="1">The sequence shown here is derived from an EMBL/GenBank/DDBJ whole genome shotgun (WGS) entry which is preliminary data.</text>
</comment>
<reference evidence="1 2" key="2">
    <citation type="submission" date="2009-02" db="EMBL/GenBank/DDBJ databases">
        <title>Draft genome sequence of Clostridium methylpentosum (DSM 5476).</title>
        <authorList>
            <person name="Sudarsanam P."/>
            <person name="Ley R."/>
            <person name="Guruge J."/>
            <person name="Turnbaugh P.J."/>
            <person name="Mahowald M."/>
            <person name="Liep D."/>
            <person name="Gordon J."/>
        </authorList>
    </citation>
    <scope>NUCLEOTIDE SEQUENCE [LARGE SCALE GENOMIC DNA]</scope>
    <source>
        <strain evidence="1 2">DSM 5476</strain>
    </source>
</reference>
<dbReference type="STRING" id="537013.CLOSTMETH_03958"/>
<dbReference type="eggNOG" id="COG3209">
    <property type="taxonomic scope" value="Bacteria"/>
</dbReference>
<dbReference type="AlphaFoldDB" id="C0EJA5"/>
<gene>
    <name evidence="1" type="ORF">CLOSTMETH_03958</name>
</gene>
<dbReference type="InterPro" id="IPR050708">
    <property type="entry name" value="T6SS_VgrG/RHS"/>
</dbReference>
<accession>C0EJA5</accession>
<feature type="non-terminal residue" evidence="1">
    <location>
        <position position="1"/>
    </location>
</feature>
<protein>
    <submittedName>
        <fullName evidence="1">YD repeat protein (3 repeats)</fullName>
    </submittedName>
</protein>
<dbReference type="EMBL" id="ACEC01000141">
    <property type="protein sequence ID" value="EEG28445.1"/>
    <property type="molecule type" value="Genomic_DNA"/>
</dbReference>
<dbReference type="PANTHER" id="PTHR32305:SF15">
    <property type="entry name" value="PROTEIN RHSA-RELATED"/>
    <property type="match status" value="1"/>
</dbReference>
<keyword evidence="2" id="KW-1185">Reference proteome</keyword>
<sequence>ITMWQDTFQQGYKVYHVNYSGSPGQQWIFEEISDQIKSSMTYSSDGSQVATVTDARGKTVTNNYDSNNRLLTGVTDPNGNTTNYAYNPKNDQLQSVSKQVGGQTVSNSYQYEYDKLTSILHNGFQYSFVYDAFGNTIETKVGTQTLSSNTYLANNGLLDTTTYGNGDTVKFHYDKYGREVQRDYNGNASFRYQFDSYGNPLRHEDLVNGVNYRYNYDTINRLVGMDATNGQELRVHYDDKNRVDYNISKVNGQSVKTTYQYGDTANPAQKPGLIYGVKINDQDTVSYTYDELARIKERTLNLTSPFKTSFEYTQGPSSGTTTAIVERIQNGNDILS</sequence>
<dbReference type="Proteomes" id="UP000003340">
    <property type="component" value="Unassembled WGS sequence"/>
</dbReference>
<dbReference type="Gene3D" id="2.180.10.10">
    <property type="entry name" value="RHS repeat-associated core"/>
    <property type="match status" value="2"/>
</dbReference>
<organism evidence="1 2">
    <name type="scientific">[Clostridium] methylpentosum DSM 5476</name>
    <dbReference type="NCBI Taxonomy" id="537013"/>
    <lineage>
        <taxon>Bacteria</taxon>
        <taxon>Bacillati</taxon>
        <taxon>Bacillota</taxon>
        <taxon>Clostridia</taxon>
        <taxon>Eubacteriales</taxon>
        <taxon>Oscillospiraceae</taxon>
        <taxon>Oscillospiraceae incertae sedis</taxon>
    </lineage>
</organism>
<proteinExistence type="predicted"/>
<feature type="non-terminal residue" evidence="1">
    <location>
        <position position="336"/>
    </location>
</feature>
<dbReference type="InterPro" id="IPR031325">
    <property type="entry name" value="RHS_repeat"/>
</dbReference>
<dbReference type="Pfam" id="PF05593">
    <property type="entry name" value="RHS_repeat"/>
    <property type="match status" value="1"/>
</dbReference>
<evidence type="ECO:0000313" key="1">
    <source>
        <dbReference type="EMBL" id="EEG28445.1"/>
    </source>
</evidence>
<reference evidence="1 2" key="1">
    <citation type="submission" date="2009-01" db="EMBL/GenBank/DDBJ databases">
        <authorList>
            <person name="Fulton L."/>
            <person name="Clifton S."/>
            <person name="Fulton B."/>
            <person name="Xu J."/>
            <person name="Minx P."/>
            <person name="Pepin K.H."/>
            <person name="Johnson M."/>
            <person name="Bhonagiri V."/>
            <person name="Nash W.E."/>
            <person name="Mardis E.R."/>
            <person name="Wilson R.K."/>
        </authorList>
    </citation>
    <scope>NUCLEOTIDE SEQUENCE [LARGE SCALE GENOMIC DNA]</scope>
    <source>
        <strain evidence="1 2">DSM 5476</strain>
    </source>
</reference>